<gene>
    <name evidence="1" type="ORF">AMORRO_LOCUS5635</name>
</gene>
<dbReference type="EMBL" id="CAJVPV010003457">
    <property type="protein sequence ID" value="CAG8552387.1"/>
    <property type="molecule type" value="Genomic_DNA"/>
</dbReference>
<reference evidence="1" key="1">
    <citation type="submission" date="2021-06" db="EMBL/GenBank/DDBJ databases">
        <authorList>
            <person name="Kallberg Y."/>
            <person name="Tangrot J."/>
            <person name="Rosling A."/>
        </authorList>
    </citation>
    <scope>NUCLEOTIDE SEQUENCE</scope>
    <source>
        <strain evidence="1">CL551</strain>
    </source>
</reference>
<proteinExistence type="predicted"/>
<sequence>MKKFYMMREFKARLIQLVPNDIITSICGIHPVHPENQDVVDDTAKKKRMVWKLNARMAQLTWNDIGEAVTRDHERLRSVLLIRLQVKELMTSMTNEYYQRAKKRHRNGKRRVRRIIANLSRKRKRDRTYHHRAIASIEAKLKTIQYNSEIRLGSQPEQSHRITQICDITGKKHNFEFIRTSRNDVKEDYKRINASNLAVTKEIENELGITVNDGDGNSDQ</sequence>
<comment type="caution">
    <text evidence="1">The sequence shown here is derived from an EMBL/GenBank/DDBJ whole genome shotgun (WGS) entry which is preliminary data.</text>
</comment>
<dbReference type="Proteomes" id="UP000789342">
    <property type="component" value="Unassembled WGS sequence"/>
</dbReference>
<evidence type="ECO:0000313" key="2">
    <source>
        <dbReference type="Proteomes" id="UP000789342"/>
    </source>
</evidence>
<keyword evidence="2" id="KW-1185">Reference proteome</keyword>
<accession>A0A9N9FQ94</accession>
<organism evidence="1 2">
    <name type="scientific">Acaulospora morrowiae</name>
    <dbReference type="NCBI Taxonomy" id="94023"/>
    <lineage>
        <taxon>Eukaryota</taxon>
        <taxon>Fungi</taxon>
        <taxon>Fungi incertae sedis</taxon>
        <taxon>Mucoromycota</taxon>
        <taxon>Glomeromycotina</taxon>
        <taxon>Glomeromycetes</taxon>
        <taxon>Diversisporales</taxon>
        <taxon>Acaulosporaceae</taxon>
        <taxon>Acaulospora</taxon>
    </lineage>
</organism>
<dbReference type="AlphaFoldDB" id="A0A9N9FQ94"/>
<protein>
    <submittedName>
        <fullName evidence="1">7599_t:CDS:1</fullName>
    </submittedName>
</protein>
<evidence type="ECO:0000313" key="1">
    <source>
        <dbReference type="EMBL" id="CAG8552387.1"/>
    </source>
</evidence>
<name>A0A9N9FQ94_9GLOM</name>